<dbReference type="InterPro" id="IPR055560">
    <property type="entry name" value="DUF7136"/>
</dbReference>
<evidence type="ECO:0000313" key="3">
    <source>
        <dbReference type="EMBL" id="KOS19722.1"/>
    </source>
</evidence>
<keyword evidence="4" id="KW-1185">Reference proteome</keyword>
<name>A0A0N0RTH8_ESCWE</name>
<protein>
    <recommendedName>
        <fullName evidence="2">DUF7136 domain-containing protein</fullName>
    </recommendedName>
</protein>
<accession>A0A0N0RTH8</accession>
<evidence type="ECO:0000313" key="4">
    <source>
        <dbReference type="Proteomes" id="UP000053831"/>
    </source>
</evidence>
<dbReference type="EMBL" id="LGSR01000020">
    <property type="protein sequence ID" value="KOS19722.1"/>
    <property type="molecule type" value="Genomic_DNA"/>
</dbReference>
<evidence type="ECO:0000256" key="1">
    <source>
        <dbReference type="SAM" id="SignalP"/>
    </source>
</evidence>
<gene>
    <name evidence="3" type="ORF">ESCO_001354</name>
</gene>
<comment type="caution">
    <text evidence="3">The sequence shown here is derived from an EMBL/GenBank/DDBJ whole genome shotgun (WGS) entry which is preliminary data.</text>
</comment>
<dbReference type="AlphaFoldDB" id="A0A0N0RTH8"/>
<feature type="domain" description="DUF7136" evidence="2">
    <location>
        <begin position="27"/>
        <end position="233"/>
    </location>
</feature>
<feature type="signal peptide" evidence="1">
    <location>
        <begin position="1"/>
        <end position="17"/>
    </location>
</feature>
<sequence>MLLSASLLALFACVAHGESTTQAEKNETGLFHVDAVFPRNETYALSPHMPIMFAIRNTGIARYIEFNYDIELYNHEQNRTFEFYDREVSSDSVILRDPYFDYVGFTWMNVEGHWTLTWNFTYLSCSLDPVNRISTRLTGGRVEFTTINTTKELDIVAALKNDTCVPSAGGFALNVTQLEDSPVGNSFQWLRCGVIADTVRAQAACPVQIAEKAAESINTHLETHYCYGDSPASDYEGCRVPNGAQKSAIRGVASACTMSAVLGGLAYFLMFP</sequence>
<proteinExistence type="predicted"/>
<organism evidence="3 4">
    <name type="scientific">Escovopsis weberi</name>
    <dbReference type="NCBI Taxonomy" id="150374"/>
    <lineage>
        <taxon>Eukaryota</taxon>
        <taxon>Fungi</taxon>
        <taxon>Dikarya</taxon>
        <taxon>Ascomycota</taxon>
        <taxon>Pezizomycotina</taxon>
        <taxon>Sordariomycetes</taxon>
        <taxon>Hypocreomycetidae</taxon>
        <taxon>Hypocreales</taxon>
        <taxon>Hypocreaceae</taxon>
        <taxon>Escovopsis</taxon>
    </lineage>
</organism>
<keyword evidence="1" id="KW-0732">Signal</keyword>
<dbReference type="Proteomes" id="UP000053831">
    <property type="component" value="Unassembled WGS sequence"/>
</dbReference>
<reference evidence="3 4" key="1">
    <citation type="submission" date="2015-07" db="EMBL/GenBank/DDBJ databases">
        <title>The genome of the fungus Escovopsis weberi, a specialized disease agent of ant agriculture.</title>
        <authorList>
            <person name="de Man T.J."/>
            <person name="Stajich J.E."/>
            <person name="Kubicek C.P."/>
            <person name="Chenthamara K."/>
            <person name="Atanasova L."/>
            <person name="Druzhinina I.S."/>
            <person name="Birnbaum S."/>
            <person name="Barribeau S.M."/>
            <person name="Teiling C."/>
            <person name="Suen G."/>
            <person name="Currie C."/>
            <person name="Gerardo N.M."/>
        </authorList>
    </citation>
    <scope>NUCLEOTIDE SEQUENCE [LARGE SCALE GENOMIC DNA]</scope>
</reference>
<feature type="chain" id="PRO_5005857811" description="DUF7136 domain-containing protein" evidence="1">
    <location>
        <begin position="18"/>
        <end position="272"/>
    </location>
</feature>
<dbReference type="Pfam" id="PF23584">
    <property type="entry name" value="DUF7136"/>
    <property type="match status" value="1"/>
</dbReference>
<evidence type="ECO:0000259" key="2">
    <source>
        <dbReference type="Pfam" id="PF23584"/>
    </source>
</evidence>
<dbReference type="OrthoDB" id="4490227at2759"/>